<protein>
    <submittedName>
        <fullName evidence="1">Uncharacterized protein</fullName>
    </submittedName>
</protein>
<sequence length="88" mass="9546">MTDQEVFAALRVMARTHRPPVTLENALHKHVQALAALQGTIDDDLYGKLVDVGVMLCGVYDRSSTEQAHPLHALLQSTDKPAATPEGL</sequence>
<evidence type="ECO:0000313" key="2">
    <source>
        <dbReference type="Proteomes" id="UP000054911"/>
    </source>
</evidence>
<name>A0A158A1C7_9BURK</name>
<organism evidence="1 2">
    <name type="scientific">Caballeronia pedi</name>
    <dbReference type="NCBI Taxonomy" id="1777141"/>
    <lineage>
        <taxon>Bacteria</taxon>
        <taxon>Pseudomonadati</taxon>
        <taxon>Pseudomonadota</taxon>
        <taxon>Betaproteobacteria</taxon>
        <taxon>Burkholderiales</taxon>
        <taxon>Burkholderiaceae</taxon>
        <taxon>Caballeronia</taxon>
    </lineage>
</organism>
<evidence type="ECO:0000313" key="1">
    <source>
        <dbReference type="EMBL" id="SAK51622.1"/>
    </source>
</evidence>
<dbReference type="Proteomes" id="UP000054911">
    <property type="component" value="Unassembled WGS sequence"/>
</dbReference>
<comment type="caution">
    <text evidence="1">The sequence shown here is derived from an EMBL/GenBank/DDBJ whole genome shotgun (WGS) entry which is preliminary data.</text>
</comment>
<dbReference type="EMBL" id="FCOE02000004">
    <property type="protein sequence ID" value="SAK51622.1"/>
    <property type="molecule type" value="Genomic_DNA"/>
</dbReference>
<accession>A0A158A1C7</accession>
<keyword evidence="2" id="KW-1185">Reference proteome</keyword>
<proteinExistence type="predicted"/>
<reference evidence="1" key="1">
    <citation type="submission" date="2016-01" db="EMBL/GenBank/DDBJ databases">
        <authorList>
            <person name="Peeters C."/>
        </authorList>
    </citation>
    <scope>NUCLEOTIDE SEQUENCE [LARGE SCALE GENOMIC DNA]</scope>
    <source>
        <strain evidence="1">LMG 29323</strain>
    </source>
</reference>
<dbReference type="AlphaFoldDB" id="A0A158A1C7"/>
<dbReference type="RefSeq" id="WP_061174186.1">
    <property type="nucleotide sequence ID" value="NZ_FCOE02000004.1"/>
</dbReference>
<gene>
    <name evidence="1" type="ORF">AWB80_01672</name>
</gene>